<sequence>MATQTRSLPPVEAPISARIVAGDRTRRERIEETLDGDDLSVETTATLSATPHELRGVDCLVTEYAATTRADGLDLETLGRRASAVPVVVLVETGDEAAAVVDAARDHCWMDCFVSAPDASTIDLGRLEHRIRGLVDRRRLADLTQRSLSSVELAADAIAIVDPDDEIEFLNRSFAVQFGYDRKTLCGESWRTLFTDESVERLESTAIPTVADGWRWTGSCTGRCRSGETADVTVRLAGPETGGLVFVVDTPTDAAD</sequence>
<organism evidence="2 3">
    <name type="scientific">Natronolimnohabitans innermongolicus JCM 12255</name>
    <dbReference type="NCBI Taxonomy" id="1227499"/>
    <lineage>
        <taxon>Archaea</taxon>
        <taxon>Methanobacteriati</taxon>
        <taxon>Methanobacteriota</taxon>
        <taxon>Stenosarchaea group</taxon>
        <taxon>Halobacteria</taxon>
        <taxon>Halobacteriales</taxon>
        <taxon>Natrialbaceae</taxon>
        <taxon>Natronolimnohabitans</taxon>
    </lineage>
</organism>
<reference evidence="2 3" key="1">
    <citation type="journal article" date="2014" name="PLoS Genet.">
        <title>Phylogenetically driven sequencing of extremely halophilic archaea reveals strategies for static and dynamic osmo-response.</title>
        <authorList>
            <person name="Becker E.A."/>
            <person name="Seitzer P.M."/>
            <person name="Tritt A."/>
            <person name="Larsen D."/>
            <person name="Krusor M."/>
            <person name="Yao A.I."/>
            <person name="Wu D."/>
            <person name="Madern D."/>
            <person name="Eisen J.A."/>
            <person name="Darling A.E."/>
            <person name="Facciotti M.T."/>
        </authorList>
    </citation>
    <scope>NUCLEOTIDE SEQUENCE [LARGE SCALE GENOMIC DNA]</scope>
    <source>
        <strain evidence="2 3">JCM 12255</strain>
    </source>
</reference>
<feature type="domain" description="PAS" evidence="1">
    <location>
        <begin position="145"/>
        <end position="211"/>
    </location>
</feature>
<keyword evidence="3" id="KW-1185">Reference proteome</keyword>
<evidence type="ECO:0000259" key="1">
    <source>
        <dbReference type="SMART" id="SM00091"/>
    </source>
</evidence>
<dbReference type="InterPro" id="IPR013656">
    <property type="entry name" value="PAS_4"/>
</dbReference>
<dbReference type="InterPro" id="IPR000014">
    <property type="entry name" value="PAS"/>
</dbReference>
<protein>
    <submittedName>
        <fullName evidence="2">PAS sensor protein</fullName>
    </submittedName>
</protein>
<dbReference type="OrthoDB" id="8127at2157"/>
<proteinExistence type="predicted"/>
<dbReference type="AlphaFoldDB" id="L9X1Y0"/>
<comment type="caution">
    <text evidence="2">The sequence shown here is derived from an EMBL/GenBank/DDBJ whole genome shotgun (WGS) entry which is preliminary data.</text>
</comment>
<dbReference type="PATRIC" id="fig|1227499.3.peg.2227"/>
<dbReference type="EMBL" id="AOHZ01000048">
    <property type="protein sequence ID" value="ELY55779.1"/>
    <property type="molecule type" value="Genomic_DNA"/>
</dbReference>
<dbReference type="eggNOG" id="arCOG02387">
    <property type="taxonomic scope" value="Archaea"/>
</dbReference>
<dbReference type="SUPFAM" id="SSF55785">
    <property type="entry name" value="PYP-like sensor domain (PAS domain)"/>
    <property type="match status" value="1"/>
</dbReference>
<accession>L9X1Y0</accession>
<evidence type="ECO:0000313" key="2">
    <source>
        <dbReference type="EMBL" id="ELY55779.1"/>
    </source>
</evidence>
<gene>
    <name evidence="2" type="ORF">C493_10952</name>
</gene>
<name>L9X1Y0_9EURY</name>
<dbReference type="InterPro" id="IPR035965">
    <property type="entry name" value="PAS-like_dom_sf"/>
</dbReference>
<dbReference type="NCBIfam" id="TIGR00229">
    <property type="entry name" value="sensory_box"/>
    <property type="match status" value="1"/>
</dbReference>
<dbReference type="CDD" id="cd00130">
    <property type="entry name" value="PAS"/>
    <property type="match status" value="1"/>
</dbReference>
<dbReference type="STRING" id="1227499.C493_10952"/>
<dbReference type="SMART" id="SM00091">
    <property type="entry name" value="PAS"/>
    <property type="match status" value="1"/>
</dbReference>
<dbReference type="Gene3D" id="3.30.450.20">
    <property type="entry name" value="PAS domain"/>
    <property type="match status" value="1"/>
</dbReference>
<evidence type="ECO:0000313" key="3">
    <source>
        <dbReference type="Proteomes" id="UP000011602"/>
    </source>
</evidence>
<dbReference type="Proteomes" id="UP000011602">
    <property type="component" value="Unassembled WGS sequence"/>
</dbReference>
<dbReference type="Pfam" id="PF08448">
    <property type="entry name" value="PAS_4"/>
    <property type="match status" value="1"/>
</dbReference>